<accession>A0A0F8VRP4</accession>
<dbReference type="InterPro" id="IPR017853">
    <property type="entry name" value="GH"/>
</dbReference>
<dbReference type="Gene3D" id="3.20.20.80">
    <property type="entry name" value="Glycosidases"/>
    <property type="match status" value="1"/>
</dbReference>
<dbReference type="SUPFAM" id="SSF51445">
    <property type="entry name" value="(Trans)glycosidases"/>
    <property type="match status" value="1"/>
</dbReference>
<dbReference type="EMBL" id="LAZR01069808">
    <property type="protein sequence ID" value="KKK46982.1"/>
    <property type="molecule type" value="Genomic_DNA"/>
</dbReference>
<reference evidence="1" key="1">
    <citation type="journal article" date="2015" name="Nature">
        <title>Complex archaea that bridge the gap between prokaryotes and eukaryotes.</title>
        <authorList>
            <person name="Spang A."/>
            <person name="Saw J.H."/>
            <person name="Jorgensen S.L."/>
            <person name="Zaremba-Niedzwiedzka K."/>
            <person name="Martijn J."/>
            <person name="Lind A.E."/>
            <person name="van Eijk R."/>
            <person name="Schleper C."/>
            <person name="Guy L."/>
            <person name="Ettema T.J."/>
        </authorList>
    </citation>
    <scope>NUCLEOTIDE SEQUENCE</scope>
</reference>
<proteinExistence type="predicted"/>
<dbReference type="AlphaFoldDB" id="A0A0F8VRP4"/>
<gene>
    <name evidence="1" type="ORF">LCGC14_3159810</name>
</gene>
<name>A0A0F8VRP4_9ZZZZ</name>
<comment type="caution">
    <text evidence="1">The sequence shown here is derived from an EMBL/GenBank/DDBJ whole genome shotgun (WGS) entry which is preliminary data.</text>
</comment>
<sequence length="183" mass="20614">MFVPGLDGSFTGGEVVPVEWFQRRYAEGYRVWAQCVRTGGYAGNDGIKRVASGNLLNAEAGGLEIMAYANASPPTWWPLDRQMREIKTNCGAAWERLQLLPIDVEIPGITLARVAELADALLAAGKNQAIEVLYTARWFWVGHMDDSKNIAWRRFRLWSAHYDWNPDIDFGDNPYGPWPLAEL</sequence>
<feature type="non-terminal residue" evidence="1">
    <location>
        <position position="183"/>
    </location>
</feature>
<organism evidence="1">
    <name type="scientific">marine sediment metagenome</name>
    <dbReference type="NCBI Taxonomy" id="412755"/>
    <lineage>
        <taxon>unclassified sequences</taxon>
        <taxon>metagenomes</taxon>
        <taxon>ecological metagenomes</taxon>
    </lineage>
</organism>
<protein>
    <submittedName>
        <fullName evidence="1">Uncharacterized protein</fullName>
    </submittedName>
</protein>
<evidence type="ECO:0000313" key="1">
    <source>
        <dbReference type="EMBL" id="KKK46982.1"/>
    </source>
</evidence>